<evidence type="ECO:0000256" key="2">
    <source>
        <dbReference type="SAM" id="MobiDB-lite"/>
    </source>
</evidence>
<gene>
    <name evidence="4" type="ORF">ADUPG1_012182</name>
</gene>
<feature type="compositionally biased region" description="Basic residues" evidence="2">
    <location>
        <begin position="41"/>
        <end position="52"/>
    </location>
</feature>
<feature type="domain" description="Core Histone H2A/H2B/H3" evidence="3">
    <location>
        <begin position="51"/>
        <end position="137"/>
    </location>
</feature>
<evidence type="ECO:0000256" key="1">
    <source>
        <dbReference type="ARBA" id="ARBA00010343"/>
    </source>
</evidence>
<sequence>MARTKQTARKISGKAPKKSLAFKSTRTAAERAARKTTVPRPHVKRVKTRPGRKSIREIKHFQGTTDLLVPKAPFQRMVRSIALTHRSDCRFTVDSLAALQEATEFYLVQLLEDTNLLALHANRVTVFDKDLSLALRIRRDKIKEATPML</sequence>
<comment type="caution">
    <text evidence="4">The sequence shown here is derived from an EMBL/GenBank/DDBJ whole genome shotgun (WGS) entry which is preliminary data.</text>
</comment>
<evidence type="ECO:0000313" key="4">
    <source>
        <dbReference type="EMBL" id="GKT22638.1"/>
    </source>
</evidence>
<protein>
    <submittedName>
        <fullName evidence="4">Histone H3/CENP-A like protein</fullName>
    </submittedName>
</protein>
<reference evidence="4" key="1">
    <citation type="submission" date="2022-03" db="EMBL/GenBank/DDBJ databases">
        <title>Draft genome sequence of Aduncisulcus paluster, a free-living microaerophilic Fornicata.</title>
        <authorList>
            <person name="Yuyama I."/>
            <person name="Kume K."/>
            <person name="Tamura T."/>
            <person name="Inagaki Y."/>
            <person name="Hashimoto T."/>
        </authorList>
    </citation>
    <scope>NUCLEOTIDE SEQUENCE</scope>
    <source>
        <strain evidence="4">NY0171</strain>
    </source>
</reference>
<comment type="similarity">
    <text evidence="1">Belongs to the histone H3 family.</text>
</comment>
<feature type="region of interest" description="Disordered" evidence="2">
    <location>
        <begin position="1"/>
        <end position="52"/>
    </location>
</feature>
<dbReference type="CDD" id="cd22911">
    <property type="entry name" value="HFD_H3"/>
    <property type="match status" value="1"/>
</dbReference>
<keyword evidence="5" id="KW-1185">Reference proteome</keyword>
<accession>A0ABQ5JYL1</accession>
<dbReference type="PANTHER" id="PTHR11426">
    <property type="entry name" value="HISTONE H3"/>
    <property type="match status" value="1"/>
</dbReference>
<name>A0ABQ5JYL1_9EUKA</name>
<dbReference type="EMBL" id="BQXS01012414">
    <property type="protein sequence ID" value="GKT22638.1"/>
    <property type="molecule type" value="Genomic_DNA"/>
</dbReference>
<dbReference type="Proteomes" id="UP001057375">
    <property type="component" value="Unassembled WGS sequence"/>
</dbReference>
<dbReference type="InterPro" id="IPR000164">
    <property type="entry name" value="Histone_H3/CENP-A"/>
</dbReference>
<proteinExistence type="inferred from homology"/>
<dbReference type="Pfam" id="PF00125">
    <property type="entry name" value="Histone"/>
    <property type="match status" value="1"/>
</dbReference>
<evidence type="ECO:0000313" key="5">
    <source>
        <dbReference type="Proteomes" id="UP001057375"/>
    </source>
</evidence>
<dbReference type="InterPro" id="IPR007125">
    <property type="entry name" value="H2A/H2B/H3"/>
</dbReference>
<dbReference type="SMART" id="SM00428">
    <property type="entry name" value="H3"/>
    <property type="match status" value="1"/>
</dbReference>
<evidence type="ECO:0000259" key="3">
    <source>
        <dbReference type="Pfam" id="PF00125"/>
    </source>
</evidence>
<dbReference type="PRINTS" id="PR00622">
    <property type="entry name" value="HISTONEH3"/>
</dbReference>
<feature type="compositionally biased region" description="Basic residues" evidence="2">
    <location>
        <begin position="1"/>
        <end position="17"/>
    </location>
</feature>
<dbReference type="Gene3D" id="1.10.20.10">
    <property type="entry name" value="Histone, subunit A"/>
    <property type="match status" value="1"/>
</dbReference>
<organism evidence="4 5">
    <name type="scientific">Aduncisulcus paluster</name>
    <dbReference type="NCBI Taxonomy" id="2918883"/>
    <lineage>
        <taxon>Eukaryota</taxon>
        <taxon>Metamonada</taxon>
        <taxon>Carpediemonas-like organisms</taxon>
        <taxon>Aduncisulcus</taxon>
    </lineage>
</organism>
<dbReference type="SUPFAM" id="SSF47113">
    <property type="entry name" value="Histone-fold"/>
    <property type="match status" value="1"/>
</dbReference>
<dbReference type="InterPro" id="IPR009072">
    <property type="entry name" value="Histone-fold"/>
</dbReference>